<gene>
    <name evidence="1" type="ORF">J437_LFUL019580</name>
</gene>
<accession>A0A8K0KXZ7</accession>
<protein>
    <submittedName>
        <fullName evidence="1">Uncharacterized protein</fullName>
    </submittedName>
</protein>
<evidence type="ECO:0000313" key="1">
    <source>
        <dbReference type="EMBL" id="KAG8240073.1"/>
    </source>
</evidence>
<comment type="caution">
    <text evidence="1">The sequence shown here is derived from an EMBL/GenBank/DDBJ whole genome shotgun (WGS) entry which is preliminary data.</text>
</comment>
<dbReference type="EMBL" id="KZ311041">
    <property type="protein sequence ID" value="KAG8240073.1"/>
    <property type="molecule type" value="Genomic_DNA"/>
</dbReference>
<evidence type="ECO:0000313" key="2">
    <source>
        <dbReference type="Proteomes" id="UP000792457"/>
    </source>
</evidence>
<dbReference type="AlphaFoldDB" id="A0A8K0KXZ7"/>
<reference evidence="1" key="2">
    <citation type="submission" date="2017-10" db="EMBL/GenBank/DDBJ databases">
        <title>Ladona fulva Genome sequencing and assembly.</title>
        <authorList>
            <person name="Murali S."/>
            <person name="Richards S."/>
            <person name="Bandaranaike D."/>
            <person name="Bellair M."/>
            <person name="Blankenburg K."/>
            <person name="Chao H."/>
            <person name="Dinh H."/>
            <person name="Doddapaneni H."/>
            <person name="Dugan-Rocha S."/>
            <person name="Elkadiri S."/>
            <person name="Gnanaolivu R."/>
            <person name="Hernandez B."/>
            <person name="Skinner E."/>
            <person name="Javaid M."/>
            <person name="Lee S."/>
            <person name="Li M."/>
            <person name="Ming W."/>
            <person name="Munidasa M."/>
            <person name="Muniz J."/>
            <person name="Nguyen L."/>
            <person name="Hughes D."/>
            <person name="Osuji N."/>
            <person name="Pu L.-L."/>
            <person name="Puazo M."/>
            <person name="Qu C."/>
            <person name="Quiroz J."/>
            <person name="Raj R."/>
            <person name="Weissenberger G."/>
            <person name="Xin Y."/>
            <person name="Zou X."/>
            <person name="Han Y."/>
            <person name="Worley K."/>
            <person name="Muzny D."/>
            <person name="Gibbs R."/>
        </authorList>
    </citation>
    <scope>NUCLEOTIDE SEQUENCE</scope>
    <source>
        <strain evidence="1">Sampled in the wild</strain>
    </source>
</reference>
<sequence length="106" mass="12276">MSNEGSSMSARKSHLKECTEDYGNHWKCSSTDFRGPRSQILQQLALIIGDRYALQGQRMFLVLLCSLKNEAADQIRLKMRRRFLLLLPKLTIEMTDGLLKTQRMFP</sequence>
<name>A0A8K0KXZ7_LADFU</name>
<keyword evidence="2" id="KW-1185">Reference proteome</keyword>
<organism evidence="1 2">
    <name type="scientific">Ladona fulva</name>
    <name type="common">Scarce chaser dragonfly</name>
    <name type="synonym">Libellula fulva</name>
    <dbReference type="NCBI Taxonomy" id="123851"/>
    <lineage>
        <taxon>Eukaryota</taxon>
        <taxon>Metazoa</taxon>
        <taxon>Ecdysozoa</taxon>
        <taxon>Arthropoda</taxon>
        <taxon>Hexapoda</taxon>
        <taxon>Insecta</taxon>
        <taxon>Pterygota</taxon>
        <taxon>Palaeoptera</taxon>
        <taxon>Odonata</taxon>
        <taxon>Epiprocta</taxon>
        <taxon>Anisoptera</taxon>
        <taxon>Libelluloidea</taxon>
        <taxon>Libellulidae</taxon>
        <taxon>Ladona</taxon>
    </lineage>
</organism>
<reference evidence="1" key="1">
    <citation type="submission" date="2013-04" db="EMBL/GenBank/DDBJ databases">
        <authorList>
            <person name="Qu J."/>
            <person name="Murali S.C."/>
            <person name="Bandaranaike D."/>
            <person name="Bellair M."/>
            <person name="Blankenburg K."/>
            <person name="Chao H."/>
            <person name="Dinh H."/>
            <person name="Doddapaneni H."/>
            <person name="Downs B."/>
            <person name="Dugan-Rocha S."/>
            <person name="Elkadiri S."/>
            <person name="Gnanaolivu R.D."/>
            <person name="Hernandez B."/>
            <person name="Javaid M."/>
            <person name="Jayaseelan J.C."/>
            <person name="Lee S."/>
            <person name="Li M."/>
            <person name="Ming W."/>
            <person name="Munidasa M."/>
            <person name="Muniz J."/>
            <person name="Nguyen L."/>
            <person name="Ongeri F."/>
            <person name="Osuji N."/>
            <person name="Pu L.-L."/>
            <person name="Puazo M."/>
            <person name="Qu C."/>
            <person name="Quiroz J."/>
            <person name="Raj R."/>
            <person name="Weissenberger G."/>
            <person name="Xin Y."/>
            <person name="Zou X."/>
            <person name="Han Y."/>
            <person name="Richards S."/>
            <person name="Worley K."/>
            <person name="Muzny D."/>
            <person name="Gibbs R."/>
        </authorList>
    </citation>
    <scope>NUCLEOTIDE SEQUENCE</scope>
    <source>
        <strain evidence="1">Sampled in the wild</strain>
    </source>
</reference>
<dbReference type="Proteomes" id="UP000792457">
    <property type="component" value="Unassembled WGS sequence"/>
</dbReference>
<proteinExistence type="predicted"/>